<dbReference type="Proteomes" id="UP001565368">
    <property type="component" value="Unassembled WGS sequence"/>
</dbReference>
<sequence>MPPPPAQPPPPADADQAHAQGQAPPAVAAAETLEPSGQASGSTASPTTTTTTTTTTSPTLTQPPPTPATAGTSRPDPAHTRVLLRSLEELRDSLSVRVEQLSLAVDRLRGQATELERAVTSGTALAPGFGRPVPTSAARFDPLPAPSLAPRRYTTAAGTAADSTADRPREAGTLPRVGSVPTNLKLTAAQPKPIVVRSPRPSVEPAAPTPAVTVTDDGAGSGASTPQAHATTVLPPTLPVEDDAAILLRPPPRPQWTLSAVMERRPSPEPLDLPARPIRVRRISTVLDQQNRAPTLATLSARGITTRGMMVRERQGLTAPAPATAASTSSSDSSSDELLPFTPFDRTMRERTPAFADLFRFQDVIADHPPPARDIETLDREIQLYLGRLASSQREWTRTWEMERDRAMQGGRVPNEYSAQRESAMRNHVANSHRLWYLLSRRASRHGPRERDGVDNPPSLDATASRLTRGSLPPLRTSNARPVSVYAGVTPAIPNDATIEDMERRWIERIEAERAGGPTEASEDQFEYEYYRNYLYENRRSRRTLSSAADDSGEADDSWPQRRLELLELIAQSRSYVTGADAPSSGLLPSAAADPVAAAPGVSDSFLPSDVLDAIEGSAGPPDRPAFDFASLPLTSTNPGEDDFWHSRRRDLLEYIEQSRARVHDMARELSPSVLQEERPALRRVLEGLERMLALDDDMSPDMRARLERLAARERELLRDIGEEPPAPLARTSGLGSLASIEVTTRRGDRQRQVVERIERTRSRLRELSRIHRDLSTVRAGMGLAPPPRSLQSPLFSASPTARRDSDAETVVPSLGSSPGEETFWAADEDADDAEPTSGPTTGSNTGSGSEAAPVASFASLSLSAAMLYDSSDASSEPESTDAQESGPRVFAFEDDGVADKEGGLLSAETWPEAPRPLRRAPRPYVSLVDL</sequence>
<feature type="compositionally biased region" description="Polar residues" evidence="2">
    <location>
        <begin position="790"/>
        <end position="800"/>
    </location>
</feature>
<feature type="compositionally biased region" description="Low complexity" evidence="2">
    <location>
        <begin position="318"/>
        <end position="333"/>
    </location>
</feature>
<feature type="compositionally biased region" description="Low complexity" evidence="2">
    <location>
        <begin position="154"/>
        <end position="163"/>
    </location>
</feature>
<keyword evidence="4" id="KW-1185">Reference proteome</keyword>
<dbReference type="RefSeq" id="XP_069208417.1">
    <property type="nucleotide sequence ID" value="XM_069353775.1"/>
</dbReference>
<feature type="region of interest" description="Disordered" evidence="2">
    <location>
        <begin position="1"/>
        <end position="81"/>
    </location>
</feature>
<reference evidence="3 4" key="1">
    <citation type="submission" date="2023-08" db="EMBL/GenBank/DDBJ databases">
        <title>Annotated Genome Sequence of Vanrija albida AlHP1.</title>
        <authorList>
            <person name="Herzog R."/>
        </authorList>
    </citation>
    <scope>NUCLEOTIDE SEQUENCE [LARGE SCALE GENOMIC DNA]</scope>
    <source>
        <strain evidence="3 4">AlHP1</strain>
    </source>
</reference>
<feature type="compositionally biased region" description="Pro residues" evidence="2">
    <location>
        <begin position="1"/>
        <end position="12"/>
    </location>
</feature>
<name>A0ABR3Q171_9TREE</name>
<proteinExistence type="predicted"/>
<dbReference type="GeneID" id="95986328"/>
<comment type="caution">
    <text evidence="3">The sequence shown here is derived from an EMBL/GenBank/DDBJ whole genome shotgun (WGS) entry which is preliminary data.</text>
</comment>
<dbReference type="EMBL" id="JBBXJM010000004">
    <property type="protein sequence ID" value="KAL1408473.1"/>
    <property type="molecule type" value="Genomic_DNA"/>
</dbReference>
<protein>
    <recommendedName>
        <fullName evidence="5">DUF4048 domain-containing protein</fullName>
    </recommendedName>
</protein>
<feature type="region of interest" description="Disordered" evidence="2">
    <location>
        <begin position="317"/>
        <end position="338"/>
    </location>
</feature>
<accession>A0ABR3Q171</accession>
<feature type="region of interest" description="Disordered" evidence="2">
    <location>
        <begin position="780"/>
        <end position="853"/>
    </location>
</feature>
<organism evidence="3 4">
    <name type="scientific">Vanrija albida</name>
    <dbReference type="NCBI Taxonomy" id="181172"/>
    <lineage>
        <taxon>Eukaryota</taxon>
        <taxon>Fungi</taxon>
        <taxon>Dikarya</taxon>
        <taxon>Basidiomycota</taxon>
        <taxon>Agaricomycotina</taxon>
        <taxon>Tremellomycetes</taxon>
        <taxon>Trichosporonales</taxon>
        <taxon>Trichosporonaceae</taxon>
        <taxon>Vanrija</taxon>
    </lineage>
</organism>
<feature type="region of interest" description="Disordered" evidence="2">
    <location>
        <begin position="869"/>
        <end position="891"/>
    </location>
</feature>
<feature type="region of interest" description="Disordered" evidence="2">
    <location>
        <begin position="446"/>
        <end position="479"/>
    </location>
</feature>
<evidence type="ECO:0000313" key="4">
    <source>
        <dbReference type="Proteomes" id="UP001565368"/>
    </source>
</evidence>
<feature type="compositionally biased region" description="Low complexity" evidence="2">
    <location>
        <begin position="13"/>
        <end position="60"/>
    </location>
</feature>
<feature type="region of interest" description="Disordered" evidence="2">
    <location>
        <begin position="137"/>
        <end position="179"/>
    </location>
</feature>
<feature type="coiled-coil region" evidence="1">
    <location>
        <begin position="84"/>
        <end position="118"/>
    </location>
</feature>
<evidence type="ECO:0000256" key="1">
    <source>
        <dbReference type="SAM" id="Coils"/>
    </source>
</evidence>
<feature type="region of interest" description="Disordered" evidence="2">
    <location>
        <begin position="613"/>
        <end position="633"/>
    </location>
</feature>
<evidence type="ECO:0000256" key="2">
    <source>
        <dbReference type="SAM" id="MobiDB-lite"/>
    </source>
</evidence>
<feature type="compositionally biased region" description="Low complexity" evidence="2">
    <location>
        <begin position="836"/>
        <end position="853"/>
    </location>
</feature>
<evidence type="ECO:0008006" key="5">
    <source>
        <dbReference type="Google" id="ProtNLM"/>
    </source>
</evidence>
<gene>
    <name evidence="3" type="ORF">Q8F55_005285</name>
</gene>
<keyword evidence="1" id="KW-0175">Coiled coil</keyword>
<evidence type="ECO:0000313" key="3">
    <source>
        <dbReference type="EMBL" id="KAL1408473.1"/>
    </source>
</evidence>